<dbReference type="Pfam" id="PF00152">
    <property type="entry name" value="tRNA-synt_2"/>
    <property type="match status" value="1"/>
</dbReference>
<dbReference type="InterPro" id="IPR004364">
    <property type="entry name" value="Aa-tRNA-synt_II"/>
</dbReference>
<organism evidence="6 7">
    <name type="scientific">Quercus rubra</name>
    <name type="common">Northern red oak</name>
    <name type="synonym">Quercus borealis</name>
    <dbReference type="NCBI Taxonomy" id="3512"/>
    <lineage>
        <taxon>Eukaryota</taxon>
        <taxon>Viridiplantae</taxon>
        <taxon>Streptophyta</taxon>
        <taxon>Embryophyta</taxon>
        <taxon>Tracheophyta</taxon>
        <taxon>Spermatophyta</taxon>
        <taxon>Magnoliopsida</taxon>
        <taxon>eudicotyledons</taxon>
        <taxon>Gunneridae</taxon>
        <taxon>Pentapetalae</taxon>
        <taxon>rosids</taxon>
        <taxon>fabids</taxon>
        <taxon>Fagales</taxon>
        <taxon>Fagaceae</taxon>
        <taxon>Quercus</taxon>
    </lineage>
</organism>
<dbReference type="PROSITE" id="PS50862">
    <property type="entry name" value="AA_TRNA_LIGASE_II"/>
    <property type="match status" value="1"/>
</dbReference>
<dbReference type="Gene3D" id="3.30.930.10">
    <property type="entry name" value="Bira Bifunctional Protein, Domain 2"/>
    <property type="match status" value="1"/>
</dbReference>
<keyword evidence="1" id="KW-0436">Ligase</keyword>
<sequence length="70" mass="7626">MDTNSVEGKSNKDEDGSYEVTLDDDFLTALEYGMPQASGMGLGIDRLVMLLTNSASIRDVIAFPVLKIQQ</sequence>
<dbReference type="GO" id="GO:0005829">
    <property type="term" value="C:cytosol"/>
    <property type="evidence" value="ECO:0007669"/>
    <property type="project" value="TreeGrafter"/>
</dbReference>
<dbReference type="AlphaFoldDB" id="A0AAN7IRZ7"/>
<dbReference type="SUPFAM" id="SSF55681">
    <property type="entry name" value="Class II aaRS and biotin synthetases"/>
    <property type="match status" value="1"/>
</dbReference>
<evidence type="ECO:0000313" key="7">
    <source>
        <dbReference type="Proteomes" id="UP001324115"/>
    </source>
</evidence>
<gene>
    <name evidence="6" type="ORF">RGQ29_016393</name>
    <name evidence="5" type="ORF">RGQ29_027397</name>
</gene>
<comment type="caution">
    <text evidence="6">The sequence shown here is derived from an EMBL/GenBank/DDBJ whole genome shotgun (WGS) entry which is preliminary data.</text>
</comment>
<keyword evidence="2" id="KW-0547">Nucleotide-binding</keyword>
<feature type="domain" description="Aminoacyl-transfer RNA synthetases class-II family profile" evidence="4">
    <location>
        <begin position="14"/>
        <end position="64"/>
    </location>
</feature>
<evidence type="ECO:0000313" key="6">
    <source>
        <dbReference type="EMBL" id="KAK4591908.1"/>
    </source>
</evidence>
<dbReference type="EMBL" id="JAXUIC010000004">
    <property type="protein sequence ID" value="KAK4591908.1"/>
    <property type="molecule type" value="Genomic_DNA"/>
</dbReference>
<dbReference type="InterPro" id="IPR045864">
    <property type="entry name" value="aa-tRNA-synth_II/BPL/LPL"/>
</dbReference>
<evidence type="ECO:0000256" key="2">
    <source>
        <dbReference type="ARBA" id="ARBA00022741"/>
    </source>
</evidence>
<reference evidence="6 7" key="1">
    <citation type="journal article" date="2023" name="G3 (Bethesda)">
        <title>A haplotype-resolved chromosome-scale genome for Quercus rubra L. provides insights into the genetics of adaptive traits for red oak species.</title>
        <authorList>
            <person name="Kapoor B."/>
            <person name="Jenkins J."/>
            <person name="Schmutz J."/>
            <person name="Zhebentyayeva T."/>
            <person name="Kuelheim C."/>
            <person name="Coggeshall M."/>
            <person name="Heim C."/>
            <person name="Lasky J.R."/>
            <person name="Leites L."/>
            <person name="Islam-Faridi N."/>
            <person name="Romero-Severson J."/>
            <person name="DeLeo V.L."/>
            <person name="Lucas S.M."/>
            <person name="Lazic D."/>
            <person name="Gailing O."/>
            <person name="Carlson J."/>
            <person name="Staton M."/>
        </authorList>
    </citation>
    <scope>NUCLEOTIDE SEQUENCE [LARGE SCALE GENOMIC DNA]</scope>
    <source>
        <strain evidence="6">Pseudo-F2</strain>
    </source>
</reference>
<keyword evidence="3" id="KW-0067">ATP-binding</keyword>
<dbReference type="GO" id="GO:0000049">
    <property type="term" value="F:tRNA binding"/>
    <property type="evidence" value="ECO:0007669"/>
    <property type="project" value="TreeGrafter"/>
</dbReference>
<name>A0AAN7IRZ7_QUERU</name>
<evidence type="ECO:0000256" key="1">
    <source>
        <dbReference type="ARBA" id="ARBA00022598"/>
    </source>
</evidence>
<dbReference type="InterPro" id="IPR006195">
    <property type="entry name" value="aa-tRNA-synth_II"/>
</dbReference>
<dbReference type="PANTHER" id="PTHR42918:SF15">
    <property type="entry name" value="LYSINE--TRNA LIGASE, CHLOROPLASTIC_MITOCHONDRIAL"/>
    <property type="match status" value="1"/>
</dbReference>
<evidence type="ECO:0000256" key="3">
    <source>
        <dbReference type="ARBA" id="ARBA00022840"/>
    </source>
</evidence>
<dbReference type="Proteomes" id="UP001324115">
    <property type="component" value="Unassembled WGS sequence"/>
</dbReference>
<dbReference type="GO" id="GO:0005739">
    <property type="term" value="C:mitochondrion"/>
    <property type="evidence" value="ECO:0007669"/>
    <property type="project" value="TreeGrafter"/>
</dbReference>
<evidence type="ECO:0000313" key="5">
    <source>
        <dbReference type="EMBL" id="KAK4576839.1"/>
    </source>
</evidence>
<dbReference type="EMBL" id="JAXUIC010000008">
    <property type="protein sequence ID" value="KAK4576839.1"/>
    <property type="molecule type" value="Genomic_DNA"/>
</dbReference>
<protein>
    <recommendedName>
        <fullName evidence="4">Aminoacyl-transfer RNA synthetases class-II family profile domain-containing protein</fullName>
    </recommendedName>
</protein>
<dbReference type="GO" id="GO:0005524">
    <property type="term" value="F:ATP binding"/>
    <property type="evidence" value="ECO:0007669"/>
    <property type="project" value="InterPro"/>
</dbReference>
<dbReference type="PANTHER" id="PTHR42918">
    <property type="entry name" value="LYSYL-TRNA SYNTHETASE"/>
    <property type="match status" value="1"/>
</dbReference>
<dbReference type="GO" id="GO:0004824">
    <property type="term" value="F:lysine-tRNA ligase activity"/>
    <property type="evidence" value="ECO:0007669"/>
    <property type="project" value="TreeGrafter"/>
</dbReference>
<proteinExistence type="predicted"/>
<keyword evidence="7" id="KW-1185">Reference proteome</keyword>
<dbReference type="GO" id="GO:0006430">
    <property type="term" value="P:lysyl-tRNA aminoacylation"/>
    <property type="evidence" value="ECO:0007669"/>
    <property type="project" value="TreeGrafter"/>
</dbReference>
<accession>A0AAN7IRZ7</accession>
<evidence type="ECO:0000259" key="4">
    <source>
        <dbReference type="PROSITE" id="PS50862"/>
    </source>
</evidence>